<evidence type="ECO:0000256" key="2">
    <source>
        <dbReference type="ARBA" id="ARBA00022478"/>
    </source>
</evidence>
<dbReference type="EMBL" id="CP050315">
    <property type="protein sequence ID" value="QIR16609.1"/>
    <property type="molecule type" value="Genomic_DNA"/>
</dbReference>
<proteinExistence type="predicted"/>
<comment type="cofactor">
    <cofactor evidence="1">
        <name>Zn(2+)</name>
        <dbReference type="ChEBI" id="CHEBI:29105"/>
    </cofactor>
</comment>
<gene>
    <name evidence="14" type="ORF">HBH39_19225</name>
</gene>
<keyword evidence="6" id="KW-0235">DNA replication</keyword>
<dbReference type="RefSeq" id="WP_167680437.1">
    <property type="nucleotide sequence ID" value="NZ_CP050315.1"/>
</dbReference>
<evidence type="ECO:0000256" key="8">
    <source>
        <dbReference type="ARBA" id="ARBA00022771"/>
    </source>
</evidence>
<keyword evidence="2" id="KW-0240">DNA-directed RNA polymerase</keyword>
<evidence type="ECO:0000256" key="6">
    <source>
        <dbReference type="ARBA" id="ARBA00022705"/>
    </source>
</evidence>
<dbReference type="GO" id="GO:0006269">
    <property type="term" value="P:DNA replication, synthesis of primer"/>
    <property type="evidence" value="ECO:0007669"/>
    <property type="project" value="UniProtKB-KW"/>
</dbReference>
<dbReference type="GO" id="GO:0005737">
    <property type="term" value="C:cytoplasm"/>
    <property type="evidence" value="ECO:0007669"/>
    <property type="project" value="TreeGrafter"/>
</dbReference>
<keyword evidence="4" id="KW-0808">Transferase</keyword>
<evidence type="ECO:0000256" key="3">
    <source>
        <dbReference type="ARBA" id="ARBA00022515"/>
    </source>
</evidence>
<dbReference type="InterPro" id="IPR002694">
    <property type="entry name" value="Znf_CHC2"/>
</dbReference>
<keyword evidence="8" id="KW-0863">Zinc-finger</keyword>
<evidence type="ECO:0000256" key="10">
    <source>
        <dbReference type="ARBA" id="ARBA00022842"/>
    </source>
</evidence>
<organism evidence="14 15">
    <name type="scientific">Shewanella aestuarii</name>
    <dbReference type="NCBI Taxonomy" id="1028752"/>
    <lineage>
        <taxon>Bacteria</taxon>
        <taxon>Pseudomonadati</taxon>
        <taxon>Pseudomonadota</taxon>
        <taxon>Gammaproteobacteria</taxon>
        <taxon>Alteromonadales</taxon>
        <taxon>Shewanellaceae</taxon>
        <taxon>Shewanella</taxon>
    </lineage>
</organism>
<dbReference type="InterPro" id="IPR036977">
    <property type="entry name" value="DNA_primase_Znf_CHC2"/>
</dbReference>
<dbReference type="SMART" id="SM00400">
    <property type="entry name" value="ZnF_CHCC"/>
    <property type="match status" value="1"/>
</dbReference>
<keyword evidence="14" id="KW-0614">Plasmid</keyword>
<reference evidence="14 15" key="1">
    <citation type="submission" date="2020-03" db="EMBL/GenBank/DDBJ databases">
        <title>Complete genome sequence of Shewanella sp.</title>
        <authorList>
            <person name="Kim Y.-S."/>
            <person name="Kim S.-J."/>
            <person name="Jung H.-K."/>
            <person name="Kim K.-H."/>
        </authorList>
    </citation>
    <scope>NUCLEOTIDE SEQUENCE [LARGE SCALE GENOMIC DNA]</scope>
    <source>
        <strain evidence="14 15">PN3F2</strain>
        <plasmid evidence="14 15">pPN3F2_2</plasmid>
    </source>
</reference>
<evidence type="ECO:0000256" key="7">
    <source>
        <dbReference type="ARBA" id="ARBA00022723"/>
    </source>
</evidence>
<keyword evidence="15" id="KW-1185">Reference proteome</keyword>
<sequence length="563" mass="62518">MISKSFIESLKHSVSIVDLIDSYVPLKKQGKEYVACCPFHTESSPSFKVNENKDLYHCFGCGEHGGIIDFVMTFESIGFADAVETIAGKFGLTVEYEKKSAPKNTTNDAEISLVRFIQKVFNKNQSPLNETLGISQKTIEQLELGGATNSLAVQNSIRNDDALKKLAGKINFHSGYLKVPSDTNALVVPLYRANKKFAGLYVNSKNEPYLIGPKGADRGLLYNPSKTFVKNKPLIISTDMLDAIKCYDLGIPNYMCAADTKAKSLTTEMLRAYRADTTYFIVKNDPERTKALAMDLLSAIKTSNNLYGLNILVISEKISLNAMVAANGNDVLPTILSKANSWHDYIARELIRDKDTFAPSFKDEMAQLLLETYEQSTKHNGMPLMLYLIADSIGKCTRLNPQQILHLASENIDEHIARKIKQSEHELMDKHLAYAKQVLGGVSVKDIDTLTALLILESKGVAEPSITNEISESLIKILGEDNSFAKVHKILNDHGYISQQDLNEALDEIEKFQVNSNLSDFMLDDGFLIDAKMLVDYICTSHNLLTALPQKPNHTQPISSPSM</sequence>
<keyword evidence="3" id="KW-0639">Primosome</keyword>
<evidence type="ECO:0000256" key="1">
    <source>
        <dbReference type="ARBA" id="ARBA00001947"/>
    </source>
</evidence>
<evidence type="ECO:0000313" key="14">
    <source>
        <dbReference type="EMBL" id="QIR16609.1"/>
    </source>
</evidence>
<dbReference type="FunFam" id="3.90.580.10:FF:000001">
    <property type="entry name" value="DNA primase"/>
    <property type="match status" value="1"/>
</dbReference>
<dbReference type="GO" id="GO:0008270">
    <property type="term" value="F:zinc ion binding"/>
    <property type="evidence" value="ECO:0007669"/>
    <property type="project" value="UniProtKB-KW"/>
</dbReference>
<evidence type="ECO:0000256" key="11">
    <source>
        <dbReference type="ARBA" id="ARBA00023125"/>
    </source>
</evidence>
<dbReference type="GO" id="GO:0003677">
    <property type="term" value="F:DNA binding"/>
    <property type="evidence" value="ECO:0007669"/>
    <property type="project" value="UniProtKB-KW"/>
</dbReference>
<keyword evidence="11" id="KW-0238">DNA-binding</keyword>
<accession>A0A6G9QS47</accession>
<evidence type="ECO:0000256" key="12">
    <source>
        <dbReference type="ARBA" id="ARBA00023163"/>
    </source>
</evidence>
<dbReference type="Gene3D" id="3.90.580.10">
    <property type="entry name" value="Zinc finger, CHC2-type domain"/>
    <property type="match status" value="1"/>
</dbReference>
<protein>
    <recommendedName>
        <fullName evidence="13">Zinc finger CHC2-type domain-containing protein</fullName>
    </recommendedName>
</protein>
<dbReference type="InterPro" id="IPR050219">
    <property type="entry name" value="DnaG_primase"/>
</dbReference>
<dbReference type="Proteomes" id="UP000502608">
    <property type="component" value="Plasmid pPN3F2_2"/>
</dbReference>
<dbReference type="AlphaFoldDB" id="A0A6G9QS47"/>
<evidence type="ECO:0000313" key="15">
    <source>
        <dbReference type="Proteomes" id="UP000502608"/>
    </source>
</evidence>
<keyword evidence="12" id="KW-0804">Transcription</keyword>
<dbReference type="PANTHER" id="PTHR30313:SF2">
    <property type="entry name" value="DNA PRIMASE"/>
    <property type="match status" value="1"/>
</dbReference>
<dbReference type="KEGG" id="saes:HBH39_19225"/>
<keyword evidence="10" id="KW-0460">Magnesium</keyword>
<dbReference type="GO" id="GO:1990077">
    <property type="term" value="C:primosome complex"/>
    <property type="evidence" value="ECO:0007669"/>
    <property type="project" value="UniProtKB-KW"/>
</dbReference>
<keyword evidence="5" id="KW-0548">Nucleotidyltransferase</keyword>
<dbReference type="GO" id="GO:0000428">
    <property type="term" value="C:DNA-directed RNA polymerase complex"/>
    <property type="evidence" value="ECO:0007669"/>
    <property type="project" value="UniProtKB-KW"/>
</dbReference>
<evidence type="ECO:0000256" key="9">
    <source>
        <dbReference type="ARBA" id="ARBA00022833"/>
    </source>
</evidence>
<feature type="domain" description="Zinc finger CHC2-type" evidence="13">
    <location>
        <begin position="33"/>
        <end position="87"/>
    </location>
</feature>
<keyword evidence="9" id="KW-0862">Zinc</keyword>
<name>A0A6G9QS47_9GAMM</name>
<geneLocation type="plasmid" evidence="14 15">
    <name>pPN3F2_2</name>
</geneLocation>
<dbReference type="SUPFAM" id="SSF57783">
    <property type="entry name" value="Zinc beta-ribbon"/>
    <property type="match status" value="1"/>
</dbReference>
<dbReference type="Pfam" id="PF01807">
    <property type="entry name" value="Zn_ribbon_DnaG"/>
    <property type="match status" value="1"/>
</dbReference>
<evidence type="ECO:0000256" key="4">
    <source>
        <dbReference type="ARBA" id="ARBA00022679"/>
    </source>
</evidence>
<keyword evidence="7" id="KW-0479">Metal-binding</keyword>
<dbReference type="PANTHER" id="PTHR30313">
    <property type="entry name" value="DNA PRIMASE"/>
    <property type="match status" value="1"/>
</dbReference>
<evidence type="ECO:0000256" key="5">
    <source>
        <dbReference type="ARBA" id="ARBA00022695"/>
    </source>
</evidence>
<dbReference type="GO" id="GO:0003899">
    <property type="term" value="F:DNA-directed RNA polymerase activity"/>
    <property type="evidence" value="ECO:0007669"/>
    <property type="project" value="InterPro"/>
</dbReference>
<evidence type="ECO:0000259" key="13">
    <source>
        <dbReference type="SMART" id="SM00400"/>
    </source>
</evidence>